<dbReference type="HOGENOM" id="CLU_089696_0_2_5"/>
<dbReference type="SUPFAM" id="SSF56214">
    <property type="entry name" value="4'-phosphopantetheinyl transferase"/>
    <property type="match status" value="1"/>
</dbReference>
<dbReference type="OrthoDB" id="517356at2"/>
<dbReference type="Gene3D" id="3.90.470.20">
    <property type="entry name" value="4'-phosphopantetheinyl transferase domain"/>
    <property type="match status" value="1"/>
</dbReference>
<dbReference type="InterPro" id="IPR008278">
    <property type="entry name" value="4-PPantetheinyl_Trfase_dom"/>
</dbReference>
<proteinExistence type="inferred from homology"/>
<name>A0A077B0B5_9PROT</name>
<protein>
    <recommendedName>
        <fullName evidence="8">Holo-[acyl-carrier-protein] synthase</fullName>
        <shortName evidence="8">Holo-ACP synthase</shortName>
        <ecNumber evidence="8">2.7.8.7</ecNumber>
    </recommendedName>
    <alternativeName>
        <fullName evidence="8">4'-phosphopantetheinyl transferase AcpS</fullName>
    </alternativeName>
</protein>
<comment type="function">
    <text evidence="8">Transfers the 4'-phosphopantetheine moiety from coenzyme A to a Ser of acyl-carrier-protein.</text>
</comment>
<evidence type="ECO:0000256" key="1">
    <source>
        <dbReference type="ARBA" id="ARBA00022516"/>
    </source>
</evidence>
<organism evidence="10 11">
    <name type="scientific">Candidatus Odyssella acanthamoebae</name>
    <dbReference type="NCBI Taxonomy" id="91604"/>
    <lineage>
        <taxon>Bacteria</taxon>
        <taxon>Pseudomonadati</taxon>
        <taxon>Pseudomonadota</taxon>
        <taxon>Alphaproteobacteria</taxon>
        <taxon>Holosporales</taxon>
        <taxon>Candidatus Paracaedibacteraceae</taxon>
        <taxon>Candidatus Odyssella</taxon>
    </lineage>
</organism>
<dbReference type="InterPro" id="IPR037143">
    <property type="entry name" value="4-PPantetheinyl_Trfase_dom_sf"/>
</dbReference>
<evidence type="ECO:0000256" key="3">
    <source>
        <dbReference type="ARBA" id="ARBA00022723"/>
    </source>
</evidence>
<feature type="binding site" evidence="8">
    <location>
        <position position="57"/>
    </location>
    <ligand>
        <name>Mg(2+)</name>
        <dbReference type="ChEBI" id="CHEBI:18420"/>
    </ligand>
</feature>
<dbReference type="RefSeq" id="WP_038464750.1">
    <property type="nucleotide sequence ID" value="NZ_CP008941.1"/>
</dbReference>
<feature type="binding site" evidence="8">
    <location>
        <position position="8"/>
    </location>
    <ligand>
        <name>Mg(2+)</name>
        <dbReference type="ChEBI" id="CHEBI:18420"/>
    </ligand>
</feature>
<dbReference type="GO" id="GO:0000287">
    <property type="term" value="F:magnesium ion binding"/>
    <property type="evidence" value="ECO:0007669"/>
    <property type="project" value="UniProtKB-UniRule"/>
</dbReference>
<dbReference type="EC" id="2.7.8.7" evidence="8"/>
<comment type="similarity">
    <text evidence="8">Belongs to the P-Pant transferase superfamily. AcpS family.</text>
</comment>
<dbReference type="InterPro" id="IPR002582">
    <property type="entry name" value="ACPS"/>
</dbReference>
<sequence length="130" mass="14369">MIIGIGSDLVDSRRLEGVIQRRGQKFLNRIFTAHEQERANSRAHSLASYAKMFAAKEALIKALGTGLAKGVTWHNIEVRRDPWSPPQVVLSGMALEHFEAYIPAGKVGKIHLSMTDEPPYAQAFVVLSAE</sequence>
<keyword evidence="8" id="KW-0963">Cytoplasm</keyword>
<keyword evidence="5 8" id="KW-0460">Magnesium</keyword>
<evidence type="ECO:0000313" key="11">
    <source>
        <dbReference type="Proteomes" id="UP000028926"/>
    </source>
</evidence>
<comment type="catalytic activity">
    <reaction evidence="8">
        <text>apo-[ACP] + CoA = holo-[ACP] + adenosine 3',5'-bisphosphate + H(+)</text>
        <dbReference type="Rhea" id="RHEA:12068"/>
        <dbReference type="Rhea" id="RHEA-COMP:9685"/>
        <dbReference type="Rhea" id="RHEA-COMP:9690"/>
        <dbReference type="ChEBI" id="CHEBI:15378"/>
        <dbReference type="ChEBI" id="CHEBI:29999"/>
        <dbReference type="ChEBI" id="CHEBI:57287"/>
        <dbReference type="ChEBI" id="CHEBI:58343"/>
        <dbReference type="ChEBI" id="CHEBI:64479"/>
        <dbReference type="EC" id="2.7.8.7"/>
    </reaction>
</comment>
<comment type="cofactor">
    <cofactor evidence="8">
        <name>Mg(2+)</name>
        <dbReference type="ChEBI" id="CHEBI:18420"/>
    </cofactor>
</comment>
<dbReference type="HAMAP" id="MF_00101">
    <property type="entry name" value="AcpS"/>
    <property type="match status" value="1"/>
</dbReference>
<dbReference type="EMBL" id="CP008941">
    <property type="protein sequence ID" value="AIK96385.1"/>
    <property type="molecule type" value="Genomic_DNA"/>
</dbReference>
<dbReference type="KEGG" id="paca:ID47_06020"/>
<evidence type="ECO:0000313" key="10">
    <source>
        <dbReference type="EMBL" id="AIK96385.1"/>
    </source>
</evidence>
<evidence type="ECO:0000256" key="7">
    <source>
        <dbReference type="ARBA" id="ARBA00023160"/>
    </source>
</evidence>
<accession>A0A077B0B5</accession>
<evidence type="ECO:0000256" key="5">
    <source>
        <dbReference type="ARBA" id="ARBA00022842"/>
    </source>
</evidence>
<comment type="subcellular location">
    <subcellularLocation>
        <location evidence="8">Cytoplasm</location>
    </subcellularLocation>
</comment>
<reference evidence="10 11" key="1">
    <citation type="submission" date="2014-07" db="EMBL/GenBank/DDBJ databases">
        <title>Comparative genomic insights into amoeba endosymbionts belonging to the families of Holosporaceae and Candidatus Midichloriaceae within Rickettsiales.</title>
        <authorList>
            <person name="Wang Z."/>
            <person name="Wu M."/>
        </authorList>
    </citation>
    <scope>NUCLEOTIDE SEQUENCE [LARGE SCALE GENOMIC DNA]</scope>
    <source>
        <strain evidence="10">PRA3</strain>
    </source>
</reference>
<dbReference type="Proteomes" id="UP000028926">
    <property type="component" value="Chromosome"/>
</dbReference>
<evidence type="ECO:0000256" key="4">
    <source>
        <dbReference type="ARBA" id="ARBA00022832"/>
    </source>
</evidence>
<feature type="domain" description="4'-phosphopantetheinyl transferase" evidence="9">
    <location>
        <begin position="4"/>
        <end position="94"/>
    </location>
</feature>
<dbReference type="InterPro" id="IPR004568">
    <property type="entry name" value="Ppantetheine-prot_Trfase_dom"/>
</dbReference>
<dbReference type="GO" id="GO:0006633">
    <property type="term" value="P:fatty acid biosynthetic process"/>
    <property type="evidence" value="ECO:0007669"/>
    <property type="project" value="UniProtKB-UniRule"/>
</dbReference>
<dbReference type="AlphaFoldDB" id="A0A077B0B5"/>
<dbReference type="Pfam" id="PF01648">
    <property type="entry name" value="ACPS"/>
    <property type="match status" value="1"/>
</dbReference>
<gene>
    <name evidence="8" type="primary">acpS</name>
    <name evidence="10" type="ORF">ID47_06020</name>
</gene>
<keyword evidence="3 8" id="KW-0479">Metal-binding</keyword>
<keyword evidence="2 8" id="KW-0808">Transferase</keyword>
<dbReference type="eggNOG" id="COG0736">
    <property type="taxonomic scope" value="Bacteria"/>
</dbReference>
<keyword evidence="7 8" id="KW-0275">Fatty acid biosynthesis</keyword>
<keyword evidence="1 8" id="KW-0444">Lipid biosynthesis</keyword>
<dbReference type="STRING" id="91604.ID47_06020"/>
<dbReference type="GO" id="GO:0005737">
    <property type="term" value="C:cytoplasm"/>
    <property type="evidence" value="ECO:0007669"/>
    <property type="project" value="UniProtKB-SubCell"/>
</dbReference>
<evidence type="ECO:0000256" key="2">
    <source>
        <dbReference type="ARBA" id="ARBA00022679"/>
    </source>
</evidence>
<keyword evidence="11" id="KW-1185">Reference proteome</keyword>
<keyword evidence="4 8" id="KW-0276">Fatty acid metabolism</keyword>
<evidence type="ECO:0000256" key="8">
    <source>
        <dbReference type="HAMAP-Rule" id="MF_00101"/>
    </source>
</evidence>
<dbReference type="GO" id="GO:0008897">
    <property type="term" value="F:holo-[acyl-carrier-protein] synthase activity"/>
    <property type="evidence" value="ECO:0007669"/>
    <property type="project" value="UniProtKB-UniRule"/>
</dbReference>
<evidence type="ECO:0000259" key="9">
    <source>
        <dbReference type="Pfam" id="PF01648"/>
    </source>
</evidence>
<evidence type="ECO:0000256" key="6">
    <source>
        <dbReference type="ARBA" id="ARBA00023098"/>
    </source>
</evidence>
<dbReference type="NCBIfam" id="TIGR00516">
    <property type="entry name" value="acpS"/>
    <property type="match status" value="1"/>
</dbReference>
<keyword evidence="6 8" id="KW-0443">Lipid metabolism</keyword>
<dbReference type="NCBIfam" id="TIGR00556">
    <property type="entry name" value="pantethn_trn"/>
    <property type="match status" value="1"/>
</dbReference>